<dbReference type="GO" id="GO:0015833">
    <property type="term" value="P:peptide transport"/>
    <property type="evidence" value="ECO:0007669"/>
    <property type="project" value="TreeGrafter"/>
</dbReference>
<name>A0A844HNW4_9RHOB</name>
<evidence type="ECO:0000256" key="3">
    <source>
        <dbReference type="ARBA" id="ARBA00022448"/>
    </source>
</evidence>
<protein>
    <submittedName>
        <fullName evidence="7">Peptide ABC transporter substrate-binding protein</fullName>
    </submittedName>
</protein>
<comment type="caution">
    <text evidence="7">The sequence shown here is derived from an EMBL/GenBank/DDBJ whole genome shotgun (WGS) entry which is preliminary data.</text>
</comment>
<dbReference type="GO" id="GO:0030288">
    <property type="term" value="C:outer membrane-bounded periplasmic space"/>
    <property type="evidence" value="ECO:0007669"/>
    <property type="project" value="UniProtKB-ARBA"/>
</dbReference>
<sequence>MKMKKALAGALLAATVLASGGVQAQPDKSTLVVGQLQFLTNFHPLIQVNNTKRLVVNYGLRPITAYDENVVNQCVLCDQVPSLQNGLAEVVDNPDGTKGMRVRFTLKQGLSWGDGTPVTTKDVVFTHKMGSDEKIGFSNYNPWSRASSVEVVDDRTFVLVLPEVVSSFASWDQILPVHLEEPIYAANPDAESYTKQSLYNTKPTTPGLWNGSFMLTDYQIGTRLIWEPNPHWPGAKPGLSRVVLSYRDNSSALMQNLLSGEIDAVPVSPGGISFSQMLDIQGQNPDKFSYHIADGTNLERIAMNLDNPILSDVKVREALLLSIDRNAITEALFQGKQMVANGLLSNTSPYYNNGMETYSYDLEKAKALLSEAGWTPGADGICVNGKGDRLTLELATTAGNQTREQIAQVIQSQLSEACVEISTKFVPLQEYNGELARKRQFTGLIMSSIDFSPSTSPRIALGSNRVPNSENKFTGNNFSGYKSEAMDAALDKFDTALSADETKAAWTEIQSTFAQDLPMLPLYFYARAYVSVPDLTDFRQSTYDPLQNFAEEWHRH</sequence>
<organism evidence="7 8">
    <name type="scientific">Paracoccus litorisediminis</name>
    <dbReference type="NCBI Taxonomy" id="2006130"/>
    <lineage>
        <taxon>Bacteria</taxon>
        <taxon>Pseudomonadati</taxon>
        <taxon>Pseudomonadota</taxon>
        <taxon>Alphaproteobacteria</taxon>
        <taxon>Rhodobacterales</taxon>
        <taxon>Paracoccaceae</taxon>
        <taxon>Paracoccus</taxon>
    </lineage>
</organism>
<dbReference type="GO" id="GO:1904680">
    <property type="term" value="F:peptide transmembrane transporter activity"/>
    <property type="evidence" value="ECO:0007669"/>
    <property type="project" value="TreeGrafter"/>
</dbReference>
<evidence type="ECO:0000313" key="7">
    <source>
        <dbReference type="EMBL" id="MTH61536.1"/>
    </source>
</evidence>
<dbReference type="PANTHER" id="PTHR30290:SF9">
    <property type="entry name" value="OLIGOPEPTIDE-BINDING PROTEIN APPA"/>
    <property type="match status" value="1"/>
</dbReference>
<comment type="subcellular location">
    <subcellularLocation>
        <location evidence="1">Periplasm</location>
    </subcellularLocation>
</comment>
<keyword evidence="4 5" id="KW-0732">Signal</keyword>
<comment type="similarity">
    <text evidence="2">Belongs to the bacterial solute-binding protein 5 family.</text>
</comment>
<proteinExistence type="inferred from homology"/>
<dbReference type="Gene3D" id="3.10.105.10">
    <property type="entry name" value="Dipeptide-binding Protein, Domain 3"/>
    <property type="match status" value="1"/>
</dbReference>
<keyword evidence="8" id="KW-1185">Reference proteome</keyword>
<dbReference type="EMBL" id="WMIG01000017">
    <property type="protein sequence ID" value="MTH61536.1"/>
    <property type="molecule type" value="Genomic_DNA"/>
</dbReference>
<dbReference type="InterPro" id="IPR030678">
    <property type="entry name" value="Peptide/Ni-bd"/>
</dbReference>
<dbReference type="CDD" id="cd08513">
    <property type="entry name" value="PBP2_thermophilic_Hb8_like"/>
    <property type="match status" value="1"/>
</dbReference>
<dbReference type="AlphaFoldDB" id="A0A844HNW4"/>
<gene>
    <name evidence="7" type="ORF">GL300_20175</name>
</gene>
<keyword evidence="3" id="KW-0813">Transport</keyword>
<dbReference type="Gene3D" id="3.40.190.10">
    <property type="entry name" value="Periplasmic binding protein-like II"/>
    <property type="match status" value="1"/>
</dbReference>
<dbReference type="Pfam" id="PF00496">
    <property type="entry name" value="SBP_bac_5"/>
    <property type="match status" value="1"/>
</dbReference>
<dbReference type="GO" id="GO:0043190">
    <property type="term" value="C:ATP-binding cassette (ABC) transporter complex"/>
    <property type="evidence" value="ECO:0007669"/>
    <property type="project" value="InterPro"/>
</dbReference>
<evidence type="ECO:0000313" key="8">
    <source>
        <dbReference type="Proteomes" id="UP000449846"/>
    </source>
</evidence>
<dbReference type="PIRSF" id="PIRSF002741">
    <property type="entry name" value="MppA"/>
    <property type="match status" value="1"/>
</dbReference>
<evidence type="ECO:0000259" key="6">
    <source>
        <dbReference type="Pfam" id="PF00496"/>
    </source>
</evidence>
<feature type="chain" id="PRO_5033042141" evidence="5">
    <location>
        <begin position="25"/>
        <end position="556"/>
    </location>
</feature>
<dbReference type="InterPro" id="IPR039424">
    <property type="entry name" value="SBP_5"/>
</dbReference>
<dbReference type="PANTHER" id="PTHR30290">
    <property type="entry name" value="PERIPLASMIC BINDING COMPONENT OF ABC TRANSPORTER"/>
    <property type="match status" value="1"/>
</dbReference>
<evidence type="ECO:0000256" key="4">
    <source>
        <dbReference type="ARBA" id="ARBA00022729"/>
    </source>
</evidence>
<dbReference type="SUPFAM" id="SSF53850">
    <property type="entry name" value="Periplasmic binding protein-like II"/>
    <property type="match status" value="1"/>
</dbReference>
<feature type="signal peptide" evidence="5">
    <location>
        <begin position="1"/>
        <end position="24"/>
    </location>
</feature>
<dbReference type="Proteomes" id="UP000449846">
    <property type="component" value="Unassembled WGS sequence"/>
</dbReference>
<reference evidence="7 8" key="1">
    <citation type="submission" date="2019-11" db="EMBL/GenBank/DDBJ databases">
        <authorList>
            <person name="Dong K."/>
        </authorList>
    </citation>
    <scope>NUCLEOTIDE SEQUENCE [LARGE SCALE GENOMIC DNA]</scope>
    <source>
        <strain evidence="7 8">NBRC 112902</strain>
    </source>
</reference>
<evidence type="ECO:0000256" key="1">
    <source>
        <dbReference type="ARBA" id="ARBA00004418"/>
    </source>
</evidence>
<evidence type="ECO:0000256" key="2">
    <source>
        <dbReference type="ARBA" id="ARBA00005695"/>
    </source>
</evidence>
<feature type="domain" description="Solute-binding protein family 5" evidence="6">
    <location>
        <begin position="98"/>
        <end position="448"/>
    </location>
</feature>
<dbReference type="InterPro" id="IPR000914">
    <property type="entry name" value="SBP_5_dom"/>
</dbReference>
<dbReference type="Gene3D" id="3.90.76.10">
    <property type="entry name" value="Dipeptide-binding Protein, Domain 1"/>
    <property type="match status" value="1"/>
</dbReference>
<accession>A0A844HNW4</accession>
<dbReference type="OrthoDB" id="9803988at2"/>
<dbReference type="RefSeq" id="WP_155041498.1">
    <property type="nucleotide sequence ID" value="NZ_WMIG01000017.1"/>
</dbReference>
<evidence type="ECO:0000256" key="5">
    <source>
        <dbReference type="SAM" id="SignalP"/>
    </source>
</evidence>